<dbReference type="AlphaFoldDB" id="A0A8H5WWF6"/>
<sequence length="552" mass="61815">MISTPSLESYCHSYSYPLGKPVRVGTRGPKATQHLQRALAEVDGLFAGFQYLDETEPESHVSSARVYHQDALVLELDALCTEVPVLNAPNTNIYDDNTHTHTHTREIAWTSIRTVRDGMQVIWDHFVALSHTLNAPAINKIRDDYQDAKGLRHAGVFAFRNTLTGPTPNDLGKIFAFCSLSYVVSRLLHAKGRLAEDDILAGVRSWLDALEEESERTVFNIIAHHLWPEARGHLRFSFTGGEQRTYQADGQQGGLDAPSITTNPAFASSVASYQLSSNQHRPYQPSFNELIATEDLNARSAILGVNPPSVAEGGPEGPFAHAVNVAGLSYDSFYWHDFEPPQPYMDTNTEPQMWPDSALTQSLRFDPMTTLDFVAAGNTTDQPSIDSLPSATYDSGKHNRSSPGIQSGNNTLDNLQETSVFTAVVEYFRECCNFWFELADRGSVSKDLRSCLSWSQENLARKRHIQKSYMQPLLSKKCGQNSTSRGIISIAEAFVEWGFLQSIYDIEDYMKCAARLLFDDLAAREEFRRWLHGFRECPQSPDPVHEEPKERA</sequence>
<feature type="compositionally biased region" description="Polar residues" evidence="1">
    <location>
        <begin position="401"/>
        <end position="411"/>
    </location>
</feature>
<accession>A0A8H5WWF6</accession>
<dbReference type="Proteomes" id="UP000567885">
    <property type="component" value="Unassembled WGS sequence"/>
</dbReference>
<keyword evidence="3" id="KW-1185">Reference proteome</keyword>
<evidence type="ECO:0000313" key="3">
    <source>
        <dbReference type="Proteomes" id="UP000567885"/>
    </source>
</evidence>
<comment type="caution">
    <text evidence="2">The sequence shown here is derived from an EMBL/GenBank/DDBJ whole genome shotgun (WGS) entry which is preliminary data.</text>
</comment>
<feature type="compositionally biased region" description="Polar residues" evidence="1">
    <location>
        <begin position="377"/>
        <end position="393"/>
    </location>
</feature>
<organism evidence="2 3">
    <name type="scientific">Fusarium heterosporum</name>
    <dbReference type="NCBI Taxonomy" id="42747"/>
    <lineage>
        <taxon>Eukaryota</taxon>
        <taxon>Fungi</taxon>
        <taxon>Dikarya</taxon>
        <taxon>Ascomycota</taxon>
        <taxon>Pezizomycotina</taxon>
        <taxon>Sordariomycetes</taxon>
        <taxon>Hypocreomycetidae</taxon>
        <taxon>Hypocreales</taxon>
        <taxon>Nectriaceae</taxon>
        <taxon>Fusarium</taxon>
        <taxon>Fusarium heterosporum species complex</taxon>
    </lineage>
</organism>
<evidence type="ECO:0000256" key="1">
    <source>
        <dbReference type="SAM" id="MobiDB-lite"/>
    </source>
</evidence>
<reference evidence="2 3" key="1">
    <citation type="submission" date="2020-05" db="EMBL/GenBank/DDBJ databases">
        <title>Identification and distribution of gene clusters putatively required for synthesis of sphingolipid metabolism inhibitors in phylogenetically diverse species of the filamentous fungus Fusarium.</title>
        <authorList>
            <person name="Kim H.-S."/>
            <person name="Busman M."/>
            <person name="Brown D.W."/>
            <person name="Divon H."/>
            <person name="Uhlig S."/>
            <person name="Proctor R.H."/>
        </authorList>
    </citation>
    <scope>NUCLEOTIDE SEQUENCE [LARGE SCALE GENOMIC DNA]</scope>
    <source>
        <strain evidence="2 3">NRRL 20693</strain>
    </source>
</reference>
<proteinExistence type="predicted"/>
<feature type="region of interest" description="Disordered" evidence="1">
    <location>
        <begin position="377"/>
        <end position="411"/>
    </location>
</feature>
<name>A0A8H5WWF6_FUSHE</name>
<evidence type="ECO:0000313" key="2">
    <source>
        <dbReference type="EMBL" id="KAF5672559.1"/>
    </source>
</evidence>
<dbReference type="OrthoDB" id="5100145at2759"/>
<protein>
    <submittedName>
        <fullName evidence="2">Uncharacterized protein</fullName>
    </submittedName>
</protein>
<dbReference type="EMBL" id="JAAGWQ010000059">
    <property type="protein sequence ID" value="KAF5672559.1"/>
    <property type="molecule type" value="Genomic_DNA"/>
</dbReference>
<gene>
    <name evidence="2" type="ORF">FHETE_3693</name>
</gene>